<sequence>MIEPVPLGNPGHLYVSRPIPYVLGQRTHLDRLPPFAFDHRAEVAPPVRPLAGTSRMRRPQRPVDEDELEDRRAFSRSEDVVKDRDAPGSEDRIIEALKLFKQLRSMAT</sequence>
<reference evidence="2 3" key="1">
    <citation type="journal article" date="2023" name="Arcadia Sci">
        <title>De novo assembly of a long-read Amblyomma americanum tick genome.</title>
        <authorList>
            <person name="Chou S."/>
            <person name="Poskanzer K.E."/>
            <person name="Rollins M."/>
            <person name="Thuy-Boun P.S."/>
        </authorList>
    </citation>
    <scope>NUCLEOTIDE SEQUENCE [LARGE SCALE GENOMIC DNA]</scope>
    <source>
        <strain evidence="2">F_SG_1</strain>
        <tissue evidence="2">Salivary glands</tissue>
    </source>
</reference>
<evidence type="ECO:0000313" key="2">
    <source>
        <dbReference type="EMBL" id="KAK8754735.1"/>
    </source>
</evidence>
<gene>
    <name evidence="2" type="ORF">V5799_002557</name>
</gene>
<accession>A0AAQ4CWZ5</accession>
<evidence type="ECO:0000313" key="3">
    <source>
        <dbReference type="Proteomes" id="UP001321473"/>
    </source>
</evidence>
<protein>
    <submittedName>
        <fullName evidence="2">Uncharacterized protein</fullName>
    </submittedName>
</protein>
<dbReference type="EMBL" id="JARKHS020036863">
    <property type="protein sequence ID" value="KAK8754735.1"/>
    <property type="molecule type" value="Genomic_DNA"/>
</dbReference>
<comment type="caution">
    <text evidence="2">The sequence shown here is derived from an EMBL/GenBank/DDBJ whole genome shotgun (WGS) entry which is preliminary data.</text>
</comment>
<feature type="region of interest" description="Disordered" evidence="1">
    <location>
        <begin position="46"/>
        <end position="87"/>
    </location>
</feature>
<dbReference type="Proteomes" id="UP001321473">
    <property type="component" value="Unassembled WGS sequence"/>
</dbReference>
<organism evidence="2 3">
    <name type="scientific">Amblyomma americanum</name>
    <name type="common">Lone star tick</name>
    <dbReference type="NCBI Taxonomy" id="6943"/>
    <lineage>
        <taxon>Eukaryota</taxon>
        <taxon>Metazoa</taxon>
        <taxon>Ecdysozoa</taxon>
        <taxon>Arthropoda</taxon>
        <taxon>Chelicerata</taxon>
        <taxon>Arachnida</taxon>
        <taxon>Acari</taxon>
        <taxon>Parasitiformes</taxon>
        <taxon>Ixodida</taxon>
        <taxon>Ixodoidea</taxon>
        <taxon>Ixodidae</taxon>
        <taxon>Amblyomminae</taxon>
        <taxon>Amblyomma</taxon>
    </lineage>
</organism>
<evidence type="ECO:0000256" key="1">
    <source>
        <dbReference type="SAM" id="MobiDB-lite"/>
    </source>
</evidence>
<proteinExistence type="predicted"/>
<feature type="compositionally biased region" description="Basic and acidic residues" evidence="1">
    <location>
        <begin position="69"/>
        <end position="87"/>
    </location>
</feature>
<keyword evidence="3" id="KW-1185">Reference proteome</keyword>
<name>A0AAQ4CWZ5_AMBAM</name>
<dbReference type="AlphaFoldDB" id="A0AAQ4CWZ5"/>